<dbReference type="SUPFAM" id="SSF56655">
    <property type="entry name" value="Carbohydrate phosphatase"/>
    <property type="match status" value="1"/>
</dbReference>
<evidence type="ECO:0000313" key="8">
    <source>
        <dbReference type="EMBL" id="MBP3966983.1"/>
    </source>
</evidence>
<dbReference type="InterPro" id="IPR022337">
    <property type="entry name" value="Inositol_monophosphatase_SuhB"/>
</dbReference>
<dbReference type="EC" id="3.1.3.25" evidence="7"/>
<dbReference type="Gene3D" id="3.40.190.80">
    <property type="match status" value="1"/>
</dbReference>
<dbReference type="InterPro" id="IPR020583">
    <property type="entry name" value="Inositol_monoP_metal-BS"/>
</dbReference>
<dbReference type="PROSITE" id="PS00630">
    <property type="entry name" value="IMP_2"/>
    <property type="match status" value="1"/>
</dbReference>
<gene>
    <name evidence="8" type="ORF">I8J30_30320</name>
</gene>
<keyword evidence="9" id="KW-1185">Reference proteome</keyword>
<comment type="cofactor">
    <cofactor evidence="2 7">
        <name>Mg(2+)</name>
        <dbReference type="ChEBI" id="CHEBI:18420"/>
    </cofactor>
</comment>
<dbReference type="Proteomes" id="UP000673394">
    <property type="component" value="Unassembled WGS sequence"/>
</dbReference>
<dbReference type="PROSITE" id="PS00629">
    <property type="entry name" value="IMP_1"/>
    <property type="match status" value="1"/>
</dbReference>
<dbReference type="CDD" id="cd01639">
    <property type="entry name" value="IMPase"/>
    <property type="match status" value="1"/>
</dbReference>
<evidence type="ECO:0000256" key="2">
    <source>
        <dbReference type="ARBA" id="ARBA00001946"/>
    </source>
</evidence>
<reference evidence="8 9" key="1">
    <citation type="submission" date="2021-04" db="EMBL/GenBank/DDBJ databases">
        <title>Paenibacillus sp. DLE-14 whole genome sequence.</title>
        <authorList>
            <person name="Ham Y.J."/>
        </authorList>
    </citation>
    <scope>NUCLEOTIDE SEQUENCE [LARGE SCALE GENOMIC DNA]</scope>
    <source>
        <strain evidence="8 9">DLE-14</strain>
    </source>
</reference>
<evidence type="ECO:0000256" key="7">
    <source>
        <dbReference type="RuleBase" id="RU364068"/>
    </source>
</evidence>
<comment type="similarity">
    <text evidence="3 7">Belongs to the inositol monophosphatase superfamily.</text>
</comment>
<accession>A0ABS5CMA0</accession>
<dbReference type="EMBL" id="JAGKSP010000028">
    <property type="protein sequence ID" value="MBP3966983.1"/>
    <property type="molecule type" value="Genomic_DNA"/>
</dbReference>
<keyword evidence="4 7" id="KW-0479">Metal-binding</keyword>
<name>A0ABS5CMA0_9BACL</name>
<evidence type="ECO:0000256" key="5">
    <source>
        <dbReference type="ARBA" id="ARBA00022801"/>
    </source>
</evidence>
<comment type="caution">
    <text evidence="8">The sequence shown here is derived from an EMBL/GenBank/DDBJ whole genome shotgun (WGS) entry which is preliminary data.</text>
</comment>
<evidence type="ECO:0000256" key="4">
    <source>
        <dbReference type="ARBA" id="ARBA00022723"/>
    </source>
</evidence>
<dbReference type="PRINTS" id="PR00377">
    <property type="entry name" value="IMPHPHTASES"/>
</dbReference>
<dbReference type="InterPro" id="IPR020550">
    <property type="entry name" value="Inositol_monophosphatase_CS"/>
</dbReference>
<dbReference type="Pfam" id="PF00459">
    <property type="entry name" value="Inositol_P"/>
    <property type="match status" value="1"/>
</dbReference>
<evidence type="ECO:0000256" key="1">
    <source>
        <dbReference type="ARBA" id="ARBA00001033"/>
    </source>
</evidence>
<dbReference type="Gene3D" id="3.30.540.10">
    <property type="entry name" value="Fructose-1,6-Bisphosphatase, subunit A, domain 1"/>
    <property type="match status" value="1"/>
</dbReference>
<protein>
    <recommendedName>
        <fullName evidence="7">Inositol-1-monophosphatase</fullName>
        <ecNumber evidence="7">3.1.3.25</ecNumber>
    </recommendedName>
</protein>
<keyword evidence="5 7" id="KW-0378">Hydrolase</keyword>
<organism evidence="8 9">
    <name type="scientific">Paenibacillus lignilyticus</name>
    <dbReference type="NCBI Taxonomy" id="1172615"/>
    <lineage>
        <taxon>Bacteria</taxon>
        <taxon>Bacillati</taxon>
        <taxon>Bacillota</taxon>
        <taxon>Bacilli</taxon>
        <taxon>Bacillales</taxon>
        <taxon>Paenibacillaceae</taxon>
        <taxon>Paenibacillus</taxon>
    </lineage>
</organism>
<comment type="catalytic activity">
    <reaction evidence="1 7">
        <text>a myo-inositol phosphate + H2O = myo-inositol + phosphate</text>
        <dbReference type="Rhea" id="RHEA:24056"/>
        <dbReference type="ChEBI" id="CHEBI:15377"/>
        <dbReference type="ChEBI" id="CHEBI:17268"/>
        <dbReference type="ChEBI" id="CHEBI:43474"/>
        <dbReference type="ChEBI" id="CHEBI:84139"/>
        <dbReference type="EC" id="3.1.3.25"/>
    </reaction>
</comment>
<dbReference type="InterPro" id="IPR033942">
    <property type="entry name" value="IMPase"/>
</dbReference>
<evidence type="ECO:0000256" key="6">
    <source>
        <dbReference type="ARBA" id="ARBA00022842"/>
    </source>
</evidence>
<evidence type="ECO:0000313" key="9">
    <source>
        <dbReference type="Proteomes" id="UP000673394"/>
    </source>
</evidence>
<dbReference type="PANTHER" id="PTHR20854:SF4">
    <property type="entry name" value="INOSITOL-1-MONOPHOSPHATASE-RELATED"/>
    <property type="match status" value="1"/>
</dbReference>
<keyword evidence="6 7" id="KW-0460">Magnesium</keyword>
<dbReference type="PRINTS" id="PR01959">
    <property type="entry name" value="SBIMPHPHTASE"/>
</dbReference>
<dbReference type="PANTHER" id="PTHR20854">
    <property type="entry name" value="INOSITOL MONOPHOSPHATASE"/>
    <property type="match status" value="1"/>
</dbReference>
<dbReference type="RefSeq" id="WP_091224113.1">
    <property type="nucleotide sequence ID" value="NZ_JAGKSP010000028.1"/>
</dbReference>
<sequence>MSEQVVGGKSFTAVAINCAAKAGEWIKTKLGNHTSLSLKYSAQDLVTEVDKGAETMIRNLVMTHFPQHSFLGEEGVQPGPEASTKALQSVRDAEYLWIVDPLDGTTNFVHSFPFFSVSIALAHKGEVIVGVVYDPIRDELFVAEKGKGAYVRGRRMGVSAEETLRDSLIATGFPADQQYALPLNMKGLQALVPQVRNIRSGGSAALHMAYVASGRLSGFWEIGLNSWDLAAGSLLITESGGRVTDVKGSPYDLGVRHVAASNGHIHDEFVQALQQAESGS</sequence>
<evidence type="ECO:0000256" key="3">
    <source>
        <dbReference type="ARBA" id="ARBA00009759"/>
    </source>
</evidence>
<dbReference type="InterPro" id="IPR000760">
    <property type="entry name" value="Inositol_monophosphatase-like"/>
</dbReference>
<proteinExistence type="inferred from homology"/>